<gene>
    <name evidence="2" type="ORF">SYN_01227</name>
</gene>
<proteinExistence type="predicted"/>
<evidence type="ECO:0000313" key="2">
    <source>
        <dbReference type="EMBL" id="ABC78339.1"/>
    </source>
</evidence>
<organism evidence="2 3">
    <name type="scientific">Syntrophus aciditrophicus (strain SB)</name>
    <dbReference type="NCBI Taxonomy" id="56780"/>
    <lineage>
        <taxon>Bacteria</taxon>
        <taxon>Pseudomonadati</taxon>
        <taxon>Thermodesulfobacteriota</taxon>
        <taxon>Syntrophia</taxon>
        <taxon>Syntrophales</taxon>
        <taxon>Syntrophaceae</taxon>
        <taxon>Syntrophus</taxon>
    </lineage>
</organism>
<dbReference type="HOGENOM" id="CLU_2774421_0_0_7"/>
<keyword evidence="3" id="KW-1185">Reference proteome</keyword>
<reference evidence="2 3" key="1">
    <citation type="journal article" date="2007" name="Proc. Natl. Acad. Sci. U.S.A.">
        <title>The genome of Syntrophus aciditrophicus: life at the thermodynamic limit of microbial growth.</title>
        <authorList>
            <person name="McInerney M.J."/>
            <person name="Rohlin L."/>
            <person name="Mouttaki H."/>
            <person name="Kim U."/>
            <person name="Krupp R.S."/>
            <person name="Rios-Hernandez L."/>
            <person name="Sieber J."/>
            <person name="Struchtemeyer C.G."/>
            <person name="Bhattacharyya A."/>
            <person name="Campbell J.W."/>
            <person name="Gunsalus R.P."/>
        </authorList>
    </citation>
    <scope>NUCLEOTIDE SEQUENCE [LARGE SCALE GENOMIC DNA]</scope>
    <source>
        <strain evidence="2 3">SB</strain>
    </source>
</reference>
<protein>
    <submittedName>
        <fullName evidence="2">Hypothetical cytosolic protein</fullName>
    </submittedName>
</protein>
<keyword evidence="1" id="KW-0175">Coiled coil</keyword>
<dbReference type="EMBL" id="CP000252">
    <property type="protein sequence ID" value="ABC78339.1"/>
    <property type="molecule type" value="Genomic_DNA"/>
</dbReference>
<name>Q2LW82_SYNAS</name>
<dbReference type="KEGG" id="sat:SYN_01227"/>
<feature type="coiled-coil region" evidence="1">
    <location>
        <begin position="5"/>
        <end position="32"/>
    </location>
</feature>
<accession>Q2LW82</accession>
<evidence type="ECO:0000313" key="3">
    <source>
        <dbReference type="Proteomes" id="UP000001933"/>
    </source>
</evidence>
<dbReference type="Proteomes" id="UP000001933">
    <property type="component" value="Chromosome"/>
</dbReference>
<dbReference type="AlphaFoldDB" id="Q2LW82"/>
<sequence>MGVAMKSQARKAKRMEARRQELLREMENRKRIWNAAINGDARACMFLSKQYLGTKDDPKFDDRAISSLT</sequence>
<dbReference type="InParanoid" id="Q2LW82"/>
<evidence type="ECO:0000256" key="1">
    <source>
        <dbReference type="SAM" id="Coils"/>
    </source>
</evidence>